<evidence type="ECO:0000313" key="1">
    <source>
        <dbReference type="EMBL" id="VDO62974.1"/>
    </source>
</evidence>
<evidence type="ECO:0000313" key="3">
    <source>
        <dbReference type="WBParaSite" id="HPLM_0001703501-mRNA-1"/>
    </source>
</evidence>
<dbReference type="EMBL" id="UZAF01019724">
    <property type="protein sequence ID" value="VDO62974.1"/>
    <property type="molecule type" value="Genomic_DNA"/>
</dbReference>
<proteinExistence type="predicted"/>
<name>A0A0N4WYR9_HAEPC</name>
<reference evidence="3" key="1">
    <citation type="submission" date="2017-02" db="UniProtKB">
        <authorList>
            <consortium name="WormBaseParasite"/>
        </authorList>
    </citation>
    <scope>IDENTIFICATION</scope>
</reference>
<dbReference type="AlphaFoldDB" id="A0A0N4WYR9"/>
<reference evidence="1 2" key="2">
    <citation type="submission" date="2018-11" db="EMBL/GenBank/DDBJ databases">
        <authorList>
            <consortium name="Pathogen Informatics"/>
        </authorList>
    </citation>
    <scope>NUCLEOTIDE SEQUENCE [LARGE SCALE GENOMIC DNA]</scope>
    <source>
        <strain evidence="1 2">MHpl1</strain>
    </source>
</reference>
<protein>
    <submittedName>
        <fullName evidence="3">SUFU domain-containing protein</fullName>
    </submittedName>
</protein>
<keyword evidence="2" id="KW-1185">Reference proteome</keyword>
<accession>A0A0N4WYR9</accession>
<evidence type="ECO:0000313" key="2">
    <source>
        <dbReference type="Proteomes" id="UP000268014"/>
    </source>
</evidence>
<dbReference type="WBParaSite" id="HPLM_0001703501-mRNA-1">
    <property type="protein sequence ID" value="HPLM_0001703501-mRNA-1"/>
    <property type="gene ID" value="HPLM_0001703501"/>
</dbReference>
<organism evidence="3">
    <name type="scientific">Haemonchus placei</name>
    <name type="common">Barber's pole worm</name>
    <dbReference type="NCBI Taxonomy" id="6290"/>
    <lineage>
        <taxon>Eukaryota</taxon>
        <taxon>Metazoa</taxon>
        <taxon>Ecdysozoa</taxon>
        <taxon>Nematoda</taxon>
        <taxon>Chromadorea</taxon>
        <taxon>Rhabditida</taxon>
        <taxon>Rhabditina</taxon>
        <taxon>Rhabditomorpha</taxon>
        <taxon>Strongyloidea</taxon>
        <taxon>Trichostrongylidae</taxon>
        <taxon>Haemonchus</taxon>
    </lineage>
</organism>
<sequence length="93" mass="10157">MVFELAHQGSITRFYPMSGAYEEVAPSLITVIPHADTPPLYNVKPALTPFHNLVLTNVSECLPQLQFSELWAAVEGSQAALDAHLDAHPSDTQ</sequence>
<dbReference type="Proteomes" id="UP000268014">
    <property type="component" value="Unassembled WGS sequence"/>
</dbReference>
<gene>
    <name evidence="1" type="ORF">HPLM_LOCUS17027</name>
</gene>